<reference evidence="3 4" key="1">
    <citation type="submission" date="2018-03" db="EMBL/GenBank/DDBJ databases">
        <title>Comparative genomics illustrates the genes involved in a hyperalkaliphilic mechanisms of Serpentinomonas isolated from highly-alkaline calcium-rich serpentinized springs.</title>
        <authorList>
            <person name="Suzuki S."/>
            <person name="Ishii S."/>
            <person name="Walworth N."/>
            <person name="Bird L."/>
            <person name="Kuenen J.G."/>
            <person name="Nealson K.H."/>
        </authorList>
    </citation>
    <scope>NUCLEOTIDE SEQUENCE [LARGE SCALE GENOMIC DNA]</scope>
    <source>
        <strain evidence="3 4">P1</strain>
    </source>
</reference>
<keyword evidence="2" id="KW-1133">Transmembrane helix</keyword>
<keyword evidence="2" id="KW-0472">Membrane</keyword>
<sequence>MNSLPVPPATLRALAALALLLGLACAVVNGWFFALGLDRLEPDATVRAPLLLAGWLMVATEHVAVGLAALLPVAAFAGLRRRLMWLGLALLAFECMSMFAAQRALEHSSVMATSAQTSHAAGLRAAIDSQRATLEQLRSNGARQSESTNGWRQHLGAAALRDSLAGQQRLQALESELATLNSGIRPTLTGVLGESGATALAAARSLLIGVMGLVLMSAAGQLWAAGRTGPTPAEAISQHPGSSPSTPTPQTAERPAKRPGVDQASSQIPPKRPPALRAKARDRPEHETP</sequence>
<feature type="compositionally biased region" description="Basic and acidic residues" evidence="1">
    <location>
        <begin position="279"/>
        <end position="289"/>
    </location>
</feature>
<feature type="compositionally biased region" description="Low complexity" evidence="1">
    <location>
        <begin position="242"/>
        <end position="251"/>
    </location>
</feature>
<feature type="transmembrane region" description="Helical" evidence="2">
    <location>
        <begin position="50"/>
        <end position="71"/>
    </location>
</feature>
<feature type="region of interest" description="Disordered" evidence="1">
    <location>
        <begin position="227"/>
        <end position="289"/>
    </location>
</feature>
<evidence type="ECO:0000313" key="3">
    <source>
        <dbReference type="EMBL" id="PRD64153.1"/>
    </source>
</evidence>
<gene>
    <name evidence="3" type="ORF">C6P64_15940</name>
</gene>
<organism evidence="3 4">
    <name type="scientific">Malikia granosa</name>
    <dbReference type="NCBI Taxonomy" id="263067"/>
    <lineage>
        <taxon>Bacteria</taxon>
        <taxon>Pseudomonadati</taxon>
        <taxon>Pseudomonadota</taxon>
        <taxon>Betaproteobacteria</taxon>
        <taxon>Burkholderiales</taxon>
        <taxon>Comamonadaceae</taxon>
        <taxon>Malikia</taxon>
    </lineage>
</organism>
<dbReference type="GO" id="GO:0005576">
    <property type="term" value="C:extracellular region"/>
    <property type="evidence" value="ECO:0007669"/>
    <property type="project" value="InterPro"/>
</dbReference>
<name>A0A2S9K124_9BURK</name>
<dbReference type="RefSeq" id="WP_105749529.1">
    <property type="nucleotide sequence ID" value="NZ_PVLQ01000088.1"/>
</dbReference>
<keyword evidence="4" id="KW-1185">Reference proteome</keyword>
<dbReference type="EMBL" id="PVLQ01000088">
    <property type="protein sequence ID" value="PRD64153.1"/>
    <property type="molecule type" value="Genomic_DNA"/>
</dbReference>
<evidence type="ECO:0000313" key="4">
    <source>
        <dbReference type="Proteomes" id="UP000238589"/>
    </source>
</evidence>
<evidence type="ECO:0000256" key="1">
    <source>
        <dbReference type="SAM" id="MobiDB-lite"/>
    </source>
</evidence>
<feature type="transmembrane region" description="Helical" evidence="2">
    <location>
        <begin position="83"/>
        <end position="101"/>
    </location>
</feature>
<protein>
    <submittedName>
        <fullName evidence="3">Uncharacterized protein</fullName>
    </submittedName>
</protein>
<dbReference type="OrthoDB" id="8970826at2"/>
<proteinExistence type="predicted"/>
<dbReference type="PRINTS" id="PR01747">
    <property type="entry name" value="DENSEGRNULE7"/>
</dbReference>
<dbReference type="InterPro" id="IPR008120">
    <property type="entry name" value="Dense_granule_Gra7_protein"/>
</dbReference>
<keyword evidence="2" id="KW-0812">Transmembrane</keyword>
<evidence type="ECO:0000256" key="2">
    <source>
        <dbReference type="SAM" id="Phobius"/>
    </source>
</evidence>
<accession>A0A2S9K124</accession>
<dbReference type="Proteomes" id="UP000238589">
    <property type="component" value="Unassembled WGS sequence"/>
</dbReference>
<dbReference type="AlphaFoldDB" id="A0A2S9K124"/>
<comment type="caution">
    <text evidence="3">The sequence shown here is derived from an EMBL/GenBank/DDBJ whole genome shotgun (WGS) entry which is preliminary data.</text>
</comment>